<dbReference type="GO" id="GO:0016811">
    <property type="term" value="F:hydrolase activity, acting on carbon-nitrogen (but not peptide) bonds, in linear amides"/>
    <property type="evidence" value="ECO:0007669"/>
    <property type="project" value="InterPro"/>
</dbReference>
<dbReference type="InterPro" id="IPR008901">
    <property type="entry name" value="ACER"/>
</dbReference>
<dbReference type="GO" id="GO:0005789">
    <property type="term" value="C:endoplasmic reticulum membrane"/>
    <property type="evidence" value="ECO:0007669"/>
    <property type="project" value="TreeGrafter"/>
</dbReference>
<dbReference type="EMBL" id="MCFG01000084">
    <property type="protein sequence ID" value="ORX82940.1"/>
    <property type="molecule type" value="Genomic_DNA"/>
</dbReference>
<comment type="similarity">
    <text evidence="2">Belongs to the alkaline ceramidase family.</text>
</comment>
<feature type="transmembrane region" description="Helical" evidence="9">
    <location>
        <begin position="202"/>
        <end position="224"/>
    </location>
</feature>
<feature type="binding site" evidence="8">
    <location>
        <position position="83"/>
    </location>
    <ligand>
        <name>Zn(2+)</name>
        <dbReference type="ChEBI" id="CHEBI:29105"/>
        <note>catalytic</note>
    </ligand>
</feature>
<feature type="binding site" evidence="7">
    <location>
        <position position="35"/>
    </location>
    <ligand>
        <name>Ca(2+)</name>
        <dbReference type="ChEBI" id="CHEBI:29108"/>
    </ligand>
</feature>
<feature type="transmembrane region" description="Helical" evidence="9">
    <location>
        <begin position="125"/>
        <end position="146"/>
    </location>
</feature>
<evidence type="ECO:0000256" key="9">
    <source>
        <dbReference type="SAM" id="Phobius"/>
    </source>
</evidence>
<feature type="transmembrane region" description="Helical" evidence="9">
    <location>
        <begin position="65"/>
        <end position="84"/>
    </location>
</feature>
<feature type="binding site" evidence="7">
    <location>
        <position position="24"/>
    </location>
    <ligand>
        <name>Ca(2+)</name>
        <dbReference type="ChEBI" id="CHEBI:29108"/>
    </ligand>
</feature>
<feature type="transmembrane region" description="Helical" evidence="9">
    <location>
        <begin position="244"/>
        <end position="270"/>
    </location>
</feature>
<comment type="cofactor">
    <cofactor evidence="8">
        <name>Zn(2+)</name>
        <dbReference type="ChEBI" id="CHEBI:29105"/>
    </cofactor>
</comment>
<dbReference type="GO" id="GO:0046872">
    <property type="term" value="F:metal ion binding"/>
    <property type="evidence" value="ECO:0007669"/>
    <property type="project" value="UniProtKB-KW"/>
</dbReference>
<name>A0A1Y1XB13_9FUNG</name>
<keyword evidence="4" id="KW-0378">Hydrolase</keyword>
<feature type="transmembrane region" description="Helical" evidence="9">
    <location>
        <begin position="96"/>
        <end position="113"/>
    </location>
</feature>
<evidence type="ECO:0000256" key="8">
    <source>
        <dbReference type="PIRSR" id="PIRSR608901-2"/>
    </source>
</evidence>
<dbReference type="AlphaFoldDB" id="A0A1Y1XB13"/>
<evidence type="ECO:0000256" key="1">
    <source>
        <dbReference type="ARBA" id="ARBA00004141"/>
    </source>
</evidence>
<evidence type="ECO:0000256" key="2">
    <source>
        <dbReference type="ARBA" id="ARBA00009780"/>
    </source>
</evidence>
<evidence type="ECO:0000313" key="11">
    <source>
        <dbReference type="Proteomes" id="UP000193944"/>
    </source>
</evidence>
<comment type="subcellular location">
    <subcellularLocation>
        <location evidence="1">Membrane</location>
        <topology evidence="1">Multi-pass membrane protein</topology>
    </subcellularLocation>
</comment>
<reference evidence="10 11" key="1">
    <citation type="submission" date="2016-08" db="EMBL/GenBank/DDBJ databases">
        <title>A Parts List for Fungal Cellulosomes Revealed by Comparative Genomics.</title>
        <authorList>
            <consortium name="DOE Joint Genome Institute"/>
            <person name="Haitjema C.H."/>
            <person name="Gilmore S.P."/>
            <person name="Henske J.K."/>
            <person name="Solomon K.V."/>
            <person name="De Groot R."/>
            <person name="Kuo A."/>
            <person name="Mondo S.J."/>
            <person name="Salamov A.A."/>
            <person name="Labutti K."/>
            <person name="Zhao Z."/>
            <person name="Chiniquy J."/>
            <person name="Barry K."/>
            <person name="Brewer H.M."/>
            <person name="Purvine S.O."/>
            <person name="Wright A.T."/>
            <person name="Boxma B."/>
            <person name="Van Alen T."/>
            <person name="Hackstein J.H."/>
            <person name="Baker S.E."/>
            <person name="Grigoriev I.V."/>
            <person name="O'Malley M.A."/>
        </authorList>
    </citation>
    <scope>NUCLEOTIDE SEQUENCE [LARGE SCALE GENOMIC DNA]</scope>
    <source>
        <strain evidence="10 11">S4</strain>
    </source>
</reference>
<evidence type="ECO:0000256" key="4">
    <source>
        <dbReference type="ARBA" id="ARBA00022801"/>
    </source>
</evidence>
<sequence>MIYNNYYNSDGYWSPITSSIDWCEENYIVSKYIAEFWNTLSNSIYILYALVGMRNVKKYHYDQRFYWAYFGLLCIGFGSWLFHMTLRYQMELADELPMIYTCCIAVFCIFEILDSKTYRPYITIILWLTVILFTIMYTEIISWPWFQHGSTALLIGVIVFRSLHIINHILKIKKLYDKCDEKQLTNKSSELKSWISLSHHLTLLKFLLFICSITYILAFLLWNIDNIYCNHLLYLRNKYRYLSFLFQFHAWWHILTGIGTYCFFIFNLYIRSFLMGYHSTHIKWLLHLIPYIAHNNNYEKEKRNIS</sequence>
<dbReference type="GO" id="GO:0071602">
    <property type="term" value="P:phytosphingosine biosynthetic process"/>
    <property type="evidence" value="ECO:0007669"/>
    <property type="project" value="TreeGrafter"/>
</dbReference>
<dbReference type="Pfam" id="PF05875">
    <property type="entry name" value="Ceramidase"/>
    <property type="match status" value="1"/>
</dbReference>
<evidence type="ECO:0000313" key="10">
    <source>
        <dbReference type="EMBL" id="ORX82940.1"/>
    </source>
</evidence>
<keyword evidence="3 9" id="KW-0812">Transmembrane</keyword>
<evidence type="ECO:0000256" key="3">
    <source>
        <dbReference type="ARBA" id="ARBA00022692"/>
    </source>
</evidence>
<comment type="caution">
    <text evidence="10">The sequence shown here is derived from an EMBL/GenBank/DDBJ whole genome shotgun (WGS) entry which is preliminary data.</text>
</comment>
<dbReference type="PANTHER" id="PTHR46187:SF3">
    <property type="entry name" value="ALKALINE CERAMIDASE 3"/>
    <property type="match status" value="1"/>
</dbReference>
<keyword evidence="11" id="KW-1185">Reference proteome</keyword>
<feature type="binding site" evidence="8">
    <location>
        <position position="249"/>
    </location>
    <ligand>
        <name>Zn(2+)</name>
        <dbReference type="ChEBI" id="CHEBI:29105"/>
        <note>catalytic</note>
    </ligand>
</feature>
<feature type="transmembrane region" description="Helical" evidence="9">
    <location>
        <begin position="36"/>
        <end position="53"/>
    </location>
</feature>
<reference evidence="10 11" key="2">
    <citation type="submission" date="2016-08" db="EMBL/GenBank/DDBJ databases">
        <title>Pervasive Adenine N6-methylation of Active Genes in Fungi.</title>
        <authorList>
            <consortium name="DOE Joint Genome Institute"/>
            <person name="Mondo S.J."/>
            <person name="Dannebaum R.O."/>
            <person name="Kuo R.C."/>
            <person name="Labutti K."/>
            <person name="Haridas S."/>
            <person name="Kuo A."/>
            <person name="Salamov A."/>
            <person name="Ahrendt S.R."/>
            <person name="Lipzen A."/>
            <person name="Sullivan W."/>
            <person name="Andreopoulos W.B."/>
            <person name="Clum A."/>
            <person name="Lindquist E."/>
            <person name="Daum C."/>
            <person name="Ramamoorthy G.K."/>
            <person name="Gryganskyi A."/>
            <person name="Culley D."/>
            <person name="Magnuson J.K."/>
            <person name="James T.Y."/>
            <person name="O'Malley M.A."/>
            <person name="Stajich J.E."/>
            <person name="Spatafora J.W."/>
            <person name="Visel A."/>
            <person name="Grigoriev I.V."/>
        </authorList>
    </citation>
    <scope>NUCLEOTIDE SEQUENCE [LARGE SCALE GENOMIC DNA]</scope>
    <source>
        <strain evidence="10 11">S4</strain>
    </source>
</reference>
<keyword evidence="8" id="KW-0862">Zinc</keyword>
<keyword evidence="6 9" id="KW-0472">Membrane</keyword>
<keyword evidence="7" id="KW-0479">Metal-binding</keyword>
<gene>
    <name evidence="10" type="ORF">BCR32DRAFT_278492</name>
</gene>
<feature type="binding site" evidence="7">
    <location>
        <position position="26"/>
    </location>
    <ligand>
        <name>Ca(2+)</name>
        <dbReference type="ChEBI" id="CHEBI:29108"/>
    </ligand>
</feature>
<dbReference type="STRING" id="1754192.A0A1Y1XB13"/>
<feature type="transmembrane region" description="Helical" evidence="9">
    <location>
        <begin position="152"/>
        <end position="170"/>
    </location>
</feature>
<keyword evidence="7" id="KW-0106">Calcium</keyword>
<dbReference type="Proteomes" id="UP000193944">
    <property type="component" value="Unassembled WGS sequence"/>
</dbReference>
<keyword evidence="5 9" id="KW-1133">Transmembrane helix</keyword>
<dbReference type="OrthoDB" id="187171at2759"/>
<proteinExistence type="inferred from homology"/>
<accession>A0A1Y1XB13</accession>
<feature type="binding site" evidence="7">
    <location>
        <position position="21"/>
    </location>
    <ligand>
        <name>Ca(2+)</name>
        <dbReference type="ChEBI" id="CHEBI:29108"/>
    </ligand>
</feature>
<dbReference type="GO" id="GO:0006672">
    <property type="term" value="P:ceramide metabolic process"/>
    <property type="evidence" value="ECO:0007669"/>
    <property type="project" value="InterPro"/>
</dbReference>
<evidence type="ECO:0000256" key="7">
    <source>
        <dbReference type="PIRSR" id="PIRSR608901-1"/>
    </source>
</evidence>
<organism evidence="10 11">
    <name type="scientific">Anaeromyces robustus</name>
    <dbReference type="NCBI Taxonomy" id="1754192"/>
    <lineage>
        <taxon>Eukaryota</taxon>
        <taxon>Fungi</taxon>
        <taxon>Fungi incertae sedis</taxon>
        <taxon>Chytridiomycota</taxon>
        <taxon>Chytridiomycota incertae sedis</taxon>
        <taxon>Neocallimastigomycetes</taxon>
        <taxon>Neocallimastigales</taxon>
        <taxon>Neocallimastigaceae</taxon>
        <taxon>Anaeromyces</taxon>
    </lineage>
</organism>
<feature type="binding site" evidence="7">
    <location>
        <position position="22"/>
    </location>
    <ligand>
        <name>Ca(2+)</name>
        <dbReference type="ChEBI" id="CHEBI:29108"/>
    </ligand>
</feature>
<feature type="binding site" evidence="8">
    <location>
        <position position="253"/>
    </location>
    <ligand>
        <name>Zn(2+)</name>
        <dbReference type="ChEBI" id="CHEBI:29105"/>
        <note>catalytic</note>
    </ligand>
</feature>
<dbReference type="PANTHER" id="PTHR46187">
    <property type="entry name" value="ALKALINE CERAMIDASE 3"/>
    <property type="match status" value="1"/>
</dbReference>
<evidence type="ECO:0000256" key="6">
    <source>
        <dbReference type="ARBA" id="ARBA00023136"/>
    </source>
</evidence>
<evidence type="ECO:0000256" key="5">
    <source>
        <dbReference type="ARBA" id="ARBA00022989"/>
    </source>
</evidence>
<protein>
    <submittedName>
        <fullName evidence="10">Alkaline phytoceramidase</fullName>
    </submittedName>
</protein>